<feature type="compositionally biased region" description="Low complexity" evidence="2">
    <location>
        <begin position="1"/>
        <end position="16"/>
    </location>
</feature>
<name>A0AAV9HX36_9PEZI</name>
<sequence>MSSRVAAISESAAAPEARSHSPWKRSACDRCRSQKLRCTRKKEDDTSTPCTRCLRIRFPCFTSPAKPPGRLAHRRPVISDAPLCGERYRQPGLAGTAGHQGMPLALAGQASSDIGPIYVPWSYYPDDGRSNMIEDDILALSWPAEQYSIDPCSFAGDNGSLLYDTTHPFNNPTTAPVDPRVSALSIPRYTSPPPPGMEALGFDNMHVQANTVHHHPHVSDLPHSFNPPCMLDPGVLLAGLQQGLSKQLYAIKASPQNPSVLNTTSRDLTEDNYGFNPLASVLKSTSELLAISHIFTAPEDLGGSPPPPASLSDYEPTPHMSTEDSSIHGSQWPSPASNPVQYQPQQVFNQYSSGSSAASSPASTALDPALLAPHADFSGQQVLGSTYLLTLVSCYLQLISIYDAIFAGILVEVSTSHRSAYAMNLQRARAIAQTVDRRLDTVEQTLGLPREYCISSAASNGARATQGLLAGREARAVLGIMLGSAGIMGSELPGRPTEEGMFEDRVVMDQHGGFGGMNAGQAQTGPGSQGGDVVVSLRQRMNDLLRS</sequence>
<keyword evidence="5" id="KW-1185">Reference proteome</keyword>
<protein>
    <recommendedName>
        <fullName evidence="3">Zn(2)-C6 fungal-type domain-containing protein</fullName>
    </recommendedName>
</protein>
<reference evidence="4" key="2">
    <citation type="submission" date="2023-06" db="EMBL/GenBank/DDBJ databases">
        <authorList>
            <consortium name="Lawrence Berkeley National Laboratory"/>
            <person name="Mondo S.J."/>
            <person name="Hensen N."/>
            <person name="Bonometti L."/>
            <person name="Westerberg I."/>
            <person name="Brannstrom I.O."/>
            <person name="Guillou S."/>
            <person name="Cros-Aarteil S."/>
            <person name="Calhoun S."/>
            <person name="Haridas S."/>
            <person name="Kuo A."/>
            <person name="Pangilinan J."/>
            <person name="Riley R."/>
            <person name="Labutti K."/>
            <person name="Andreopoulos B."/>
            <person name="Lipzen A."/>
            <person name="Chen C."/>
            <person name="Yanf M."/>
            <person name="Daum C."/>
            <person name="Ng V."/>
            <person name="Clum A."/>
            <person name="Steindorff A."/>
            <person name="Ohm R."/>
            <person name="Martin F."/>
            <person name="Silar P."/>
            <person name="Natvig D."/>
            <person name="Lalanne C."/>
            <person name="Gautier V."/>
            <person name="Ament-Velasquez S.L."/>
            <person name="Kruys A."/>
            <person name="Hutchinson M.I."/>
            <person name="Powell A.J."/>
            <person name="Barry K."/>
            <person name="Miller A.N."/>
            <person name="Grigoriev I.V."/>
            <person name="Debuchy R."/>
            <person name="Gladieux P."/>
            <person name="Thoren M.H."/>
            <person name="Johannesson H."/>
        </authorList>
    </citation>
    <scope>NUCLEOTIDE SEQUENCE</scope>
    <source>
        <strain evidence="4">PSN324</strain>
    </source>
</reference>
<dbReference type="PROSITE" id="PS50048">
    <property type="entry name" value="ZN2_CY6_FUNGAL_2"/>
    <property type="match status" value="1"/>
</dbReference>
<accession>A0AAV9HX36</accession>
<dbReference type="SMART" id="SM00066">
    <property type="entry name" value="GAL4"/>
    <property type="match status" value="1"/>
</dbReference>
<dbReference type="EMBL" id="MU864952">
    <property type="protein sequence ID" value="KAK4464062.1"/>
    <property type="molecule type" value="Genomic_DNA"/>
</dbReference>
<dbReference type="GO" id="GO:0008270">
    <property type="term" value="F:zinc ion binding"/>
    <property type="evidence" value="ECO:0007669"/>
    <property type="project" value="InterPro"/>
</dbReference>
<feature type="region of interest" description="Disordered" evidence="2">
    <location>
        <begin position="1"/>
        <end position="21"/>
    </location>
</feature>
<dbReference type="PROSITE" id="PS00463">
    <property type="entry name" value="ZN2_CY6_FUNGAL_1"/>
    <property type="match status" value="1"/>
</dbReference>
<dbReference type="AlphaFoldDB" id="A0AAV9HX36"/>
<evidence type="ECO:0000313" key="4">
    <source>
        <dbReference type="EMBL" id="KAK4464062.1"/>
    </source>
</evidence>
<comment type="caution">
    <text evidence="4">The sequence shown here is derived from an EMBL/GenBank/DDBJ whole genome shotgun (WGS) entry which is preliminary data.</text>
</comment>
<dbReference type="Pfam" id="PF00172">
    <property type="entry name" value="Zn_clus"/>
    <property type="match status" value="1"/>
</dbReference>
<dbReference type="SUPFAM" id="SSF57701">
    <property type="entry name" value="Zn2/Cys6 DNA-binding domain"/>
    <property type="match status" value="1"/>
</dbReference>
<feature type="region of interest" description="Disordered" evidence="2">
    <location>
        <begin position="299"/>
        <end position="339"/>
    </location>
</feature>
<proteinExistence type="predicted"/>
<dbReference type="Gene3D" id="4.10.240.10">
    <property type="entry name" value="Zn(2)-C6 fungal-type DNA-binding domain"/>
    <property type="match status" value="1"/>
</dbReference>
<dbReference type="CDD" id="cd00067">
    <property type="entry name" value="GAL4"/>
    <property type="match status" value="1"/>
</dbReference>
<organism evidence="4 5">
    <name type="scientific">Cladorrhinum samala</name>
    <dbReference type="NCBI Taxonomy" id="585594"/>
    <lineage>
        <taxon>Eukaryota</taxon>
        <taxon>Fungi</taxon>
        <taxon>Dikarya</taxon>
        <taxon>Ascomycota</taxon>
        <taxon>Pezizomycotina</taxon>
        <taxon>Sordariomycetes</taxon>
        <taxon>Sordariomycetidae</taxon>
        <taxon>Sordariales</taxon>
        <taxon>Podosporaceae</taxon>
        <taxon>Cladorrhinum</taxon>
    </lineage>
</organism>
<dbReference type="InterPro" id="IPR001138">
    <property type="entry name" value="Zn2Cys6_DnaBD"/>
</dbReference>
<evidence type="ECO:0000256" key="2">
    <source>
        <dbReference type="SAM" id="MobiDB-lite"/>
    </source>
</evidence>
<gene>
    <name evidence="4" type="ORF">QBC42DRAFT_54010</name>
</gene>
<feature type="compositionally biased region" description="Polar residues" evidence="2">
    <location>
        <begin position="327"/>
        <end position="339"/>
    </location>
</feature>
<feature type="domain" description="Zn(2)-C6 fungal-type" evidence="3">
    <location>
        <begin position="27"/>
        <end position="60"/>
    </location>
</feature>
<dbReference type="Proteomes" id="UP001321749">
    <property type="component" value="Unassembled WGS sequence"/>
</dbReference>
<evidence type="ECO:0000313" key="5">
    <source>
        <dbReference type="Proteomes" id="UP001321749"/>
    </source>
</evidence>
<evidence type="ECO:0000259" key="3">
    <source>
        <dbReference type="PROSITE" id="PS50048"/>
    </source>
</evidence>
<dbReference type="GO" id="GO:0000981">
    <property type="term" value="F:DNA-binding transcription factor activity, RNA polymerase II-specific"/>
    <property type="evidence" value="ECO:0007669"/>
    <property type="project" value="InterPro"/>
</dbReference>
<dbReference type="InterPro" id="IPR036864">
    <property type="entry name" value="Zn2-C6_fun-type_DNA-bd_sf"/>
</dbReference>
<reference evidence="4" key="1">
    <citation type="journal article" date="2023" name="Mol. Phylogenet. Evol.">
        <title>Genome-scale phylogeny and comparative genomics of the fungal order Sordariales.</title>
        <authorList>
            <person name="Hensen N."/>
            <person name="Bonometti L."/>
            <person name="Westerberg I."/>
            <person name="Brannstrom I.O."/>
            <person name="Guillou S."/>
            <person name="Cros-Aarteil S."/>
            <person name="Calhoun S."/>
            <person name="Haridas S."/>
            <person name="Kuo A."/>
            <person name="Mondo S."/>
            <person name="Pangilinan J."/>
            <person name="Riley R."/>
            <person name="LaButti K."/>
            <person name="Andreopoulos B."/>
            <person name="Lipzen A."/>
            <person name="Chen C."/>
            <person name="Yan M."/>
            <person name="Daum C."/>
            <person name="Ng V."/>
            <person name="Clum A."/>
            <person name="Steindorff A."/>
            <person name="Ohm R.A."/>
            <person name="Martin F."/>
            <person name="Silar P."/>
            <person name="Natvig D.O."/>
            <person name="Lalanne C."/>
            <person name="Gautier V."/>
            <person name="Ament-Velasquez S.L."/>
            <person name="Kruys A."/>
            <person name="Hutchinson M.I."/>
            <person name="Powell A.J."/>
            <person name="Barry K."/>
            <person name="Miller A.N."/>
            <person name="Grigoriev I.V."/>
            <person name="Debuchy R."/>
            <person name="Gladieux P."/>
            <person name="Hiltunen Thoren M."/>
            <person name="Johannesson H."/>
        </authorList>
    </citation>
    <scope>NUCLEOTIDE SEQUENCE</scope>
    <source>
        <strain evidence="4">PSN324</strain>
    </source>
</reference>
<evidence type="ECO:0000256" key="1">
    <source>
        <dbReference type="ARBA" id="ARBA00023242"/>
    </source>
</evidence>
<keyword evidence="1" id="KW-0539">Nucleus</keyword>